<protein>
    <submittedName>
        <fullName evidence="3">Glycosyltransferase</fullName>
    </submittedName>
</protein>
<gene>
    <name evidence="3" type="ORF">ISO4_01356</name>
</gene>
<sequence>MKGIVCSNLYAITDERDLTSNTLAVRELVDGAIAEGLEVTAVLRFLPLIVKGGPYWPRKRVLNGLPVYDVPTIGFRFIYSALLTRLVLFLMGFRGRFDFAICHQSFNFIAAKRVLGRRPAKKYFVVHGSDLGKPQLRRCLDAADKTFVRSHALARQLKDNYGVEPSGIVYSGIDAAEIIDLESKDISLEGGLVITMASLMIPRKNVQPCLRAFRALIDQGVRLTVHLYGDGPLSAAITRDIEQLGLTRAVRQYGFTPRAEVLKAMRASHLFLMPSVQETFGLVYLEAMASGCVVIGHQGWGIDGVVEEGVNGYLVAAPTEAEIESKIQIYLSAQDREALHRESVKVANANTRNSAVKNYRMLLGPS</sequence>
<dbReference type="SUPFAM" id="SSF53756">
    <property type="entry name" value="UDP-Glycosyltransferase/glycogen phosphorylase"/>
    <property type="match status" value="1"/>
</dbReference>
<feature type="domain" description="Glycosyl transferase family 1" evidence="1">
    <location>
        <begin position="189"/>
        <end position="335"/>
    </location>
</feature>
<accession>A0ABS0AF37</accession>
<evidence type="ECO:0000313" key="3">
    <source>
        <dbReference type="EMBL" id="MBF5052754.1"/>
    </source>
</evidence>
<dbReference type="PANTHER" id="PTHR45947">
    <property type="entry name" value="SULFOQUINOVOSYL TRANSFERASE SQD2"/>
    <property type="match status" value="1"/>
</dbReference>
<dbReference type="InterPro" id="IPR001296">
    <property type="entry name" value="Glyco_trans_1"/>
</dbReference>
<name>A0ABS0AF37_9GAMM</name>
<dbReference type="Proteomes" id="UP000644441">
    <property type="component" value="Unassembled WGS sequence"/>
</dbReference>
<dbReference type="Pfam" id="PF13439">
    <property type="entry name" value="Glyco_transf_4"/>
    <property type="match status" value="1"/>
</dbReference>
<dbReference type="RefSeq" id="WP_194855643.1">
    <property type="nucleotide sequence ID" value="NZ_ARXR01000008.1"/>
</dbReference>
<dbReference type="Pfam" id="PF00534">
    <property type="entry name" value="Glycos_transf_1"/>
    <property type="match status" value="1"/>
</dbReference>
<proteinExistence type="predicted"/>
<organism evidence="3 4">
    <name type="scientific">Alloalcanivorax venustensis ISO4</name>
    <dbReference type="NCBI Taxonomy" id="1177184"/>
    <lineage>
        <taxon>Bacteria</taxon>
        <taxon>Pseudomonadati</taxon>
        <taxon>Pseudomonadota</taxon>
        <taxon>Gammaproteobacteria</taxon>
        <taxon>Oceanospirillales</taxon>
        <taxon>Alcanivoracaceae</taxon>
        <taxon>Alloalcanivorax</taxon>
    </lineage>
</organism>
<evidence type="ECO:0000259" key="2">
    <source>
        <dbReference type="Pfam" id="PF13439"/>
    </source>
</evidence>
<dbReference type="EMBL" id="ARXR01000008">
    <property type="protein sequence ID" value="MBF5052754.1"/>
    <property type="molecule type" value="Genomic_DNA"/>
</dbReference>
<feature type="domain" description="Glycosyltransferase subfamily 4-like N-terminal" evidence="2">
    <location>
        <begin position="25"/>
        <end position="176"/>
    </location>
</feature>
<dbReference type="InterPro" id="IPR050194">
    <property type="entry name" value="Glycosyltransferase_grp1"/>
</dbReference>
<dbReference type="Gene3D" id="3.40.50.2000">
    <property type="entry name" value="Glycogen Phosphorylase B"/>
    <property type="match status" value="2"/>
</dbReference>
<dbReference type="InterPro" id="IPR028098">
    <property type="entry name" value="Glyco_trans_4-like_N"/>
</dbReference>
<reference evidence="3 4" key="1">
    <citation type="submission" date="2012-09" db="EMBL/GenBank/DDBJ databases">
        <title>Genome Sequence of alkane-degrading Bacterium Alcanivorax venustensis ISO4.</title>
        <authorList>
            <person name="Lai Q."/>
            <person name="Shao Z."/>
        </authorList>
    </citation>
    <scope>NUCLEOTIDE SEQUENCE [LARGE SCALE GENOMIC DNA]</scope>
    <source>
        <strain evidence="3 4">ISO4</strain>
    </source>
</reference>
<comment type="caution">
    <text evidence="3">The sequence shown here is derived from an EMBL/GenBank/DDBJ whole genome shotgun (WGS) entry which is preliminary data.</text>
</comment>
<evidence type="ECO:0000313" key="4">
    <source>
        <dbReference type="Proteomes" id="UP000644441"/>
    </source>
</evidence>
<dbReference type="PANTHER" id="PTHR45947:SF3">
    <property type="entry name" value="SULFOQUINOVOSYL TRANSFERASE SQD2"/>
    <property type="match status" value="1"/>
</dbReference>
<evidence type="ECO:0000259" key="1">
    <source>
        <dbReference type="Pfam" id="PF00534"/>
    </source>
</evidence>
<keyword evidence="4" id="KW-1185">Reference proteome</keyword>